<dbReference type="InterPro" id="IPR000878">
    <property type="entry name" value="4pyrrol_Mease"/>
</dbReference>
<evidence type="ECO:0000256" key="2">
    <source>
        <dbReference type="ARBA" id="ARBA00022573"/>
    </source>
</evidence>
<dbReference type="InterPro" id="IPR036518">
    <property type="entry name" value="CobE/GbiG_C_sf"/>
</dbReference>
<dbReference type="Pfam" id="PF01890">
    <property type="entry name" value="CbiG_C"/>
    <property type="match status" value="1"/>
</dbReference>
<evidence type="ECO:0000256" key="1">
    <source>
        <dbReference type="ARBA" id="ARBA00004953"/>
    </source>
</evidence>
<dbReference type="InterPro" id="IPR035996">
    <property type="entry name" value="4pyrrol_Methylase_sf"/>
</dbReference>
<sequence length="500" mass="51640">MRLTVGFGARPGTSPAEVLALLAESLPTLDAVGTVSTVDSRRELAEAVAAAHGWAVVTFPAEELAAVPVPSPSARVSAAVGTPSVAEAAALLAAGRPAVLLAGKRSSPNATVAVAAAAPPVVVVGIGADGGVDPARLHAADVVFGGPRQLDLLPETVRAERIAWPSPLVPALPRLLAEHHDARVCVLASGDPMHYGIGTTLVRLLGAAHVTVDPRPSSVSLACARLGWAVEDTEVVRDARLLRRYLHDGRRVLVLSAGAATPAQVWRILEESGFGDSAVTILEDLGSAGERVHHDPAAAGPLNIVAVECRGPGGLPVVPGLADSAYDSDGQLTKREIRAVTLAALGPRPGELLWDVGAGSGSIGIEWLRAHRSCRAVAVERDPARAERVSANAARFGVPSLSIVVGSAPGALDGLEVPDAVFIGGGFTVPGVFERCWAALRPGGRLVVNAVTVESERLVAELHARHGGELTRIAVNRAAPVGGFLGWRPMLPVTQWWVEK</sequence>
<dbReference type="RefSeq" id="WP_344619602.1">
    <property type="nucleotide sequence ID" value="NZ_BAAARV010000104.1"/>
</dbReference>
<keyword evidence="4" id="KW-0808">Transferase</keyword>
<keyword evidence="9" id="KW-1185">Reference proteome</keyword>
<dbReference type="InterPro" id="IPR050714">
    <property type="entry name" value="Cobalamin_biosynth_MTase"/>
</dbReference>
<dbReference type="NCBIfam" id="TIGR02469">
    <property type="entry name" value="CbiT"/>
    <property type="match status" value="1"/>
</dbReference>
<evidence type="ECO:0000256" key="4">
    <source>
        <dbReference type="ARBA" id="ARBA00022679"/>
    </source>
</evidence>
<feature type="domain" description="CobE/GbiG C-terminal" evidence="7">
    <location>
        <begin position="3"/>
        <end position="115"/>
    </location>
</feature>
<dbReference type="PANTHER" id="PTHR43182:SF1">
    <property type="entry name" value="COBALT-PRECORRIN-7 C(5)-METHYLTRANSFERASE"/>
    <property type="match status" value="1"/>
</dbReference>
<keyword evidence="5" id="KW-0949">S-adenosyl-L-methionine</keyword>
<evidence type="ECO:0000313" key="9">
    <source>
        <dbReference type="Proteomes" id="UP001501444"/>
    </source>
</evidence>
<dbReference type="InterPro" id="IPR012818">
    <property type="entry name" value="CbiE"/>
</dbReference>
<evidence type="ECO:0000256" key="3">
    <source>
        <dbReference type="ARBA" id="ARBA00022603"/>
    </source>
</evidence>
<name>A0ABN3HSS7_9ACTN</name>
<dbReference type="NCBIfam" id="TIGR02467">
    <property type="entry name" value="CbiE"/>
    <property type="match status" value="1"/>
</dbReference>
<dbReference type="InterPro" id="IPR029063">
    <property type="entry name" value="SAM-dependent_MTases_sf"/>
</dbReference>
<dbReference type="Proteomes" id="UP001501444">
    <property type="component" value="Unassembled WGS sequence"/>
</dbReference>
<evidence type="ECO:0000259" key="6">
    <source>
        <dbReference type="Pfam" id="PF00590"/>
    </source>
</evidence>
<gene>
    <name evidence="8" type="ORF">GCM10010170_097950</name>
</gene>
<dbReference type="InterPro" id="IPR014777">
    <property type="entry name" value="4pyrrole_Mease_sub1"/>
</dbReference>
<comment type="pathway">
    <text evidence="1">Cofactor biosynthesis; adenosylcobalamin biosynthesis.</text>
</comment>
<dbReference type="EMBL" id="BAAARV010000104">
    <property type="protein sequence ID" value="GAA2387162.1"/>
    <property type="molecule type" value="Genomic_DNA"/>
</dbReference>
<proteinExistence type="predicted"/>
<dbReference type="SUPFAM" id="SSF53335">
    <property type="entry name" value="S-adenosyl-L-methionine-dependent methyltransferases"/>
    <property type="match status" value="1"/>
</dbReference>
<feature type="domain" description="Tetrapyrrole methylase" evidence="6">
    <location>
        <begin position="137"/>
        <end position="297"/>
    </location>
</feature>
<dbReference type="Pfam" id="PF00590">
    <property type="entry name" value="TP_methylase"/>
    <property type="match status" value="1"/>
</dbReference>
<dbReference type="CDD" id="cd11644">
    <property type="entry name" value="Precorrin-6Y-MT"/>
    <property type="match status" value="1"/>
</dbReference>
<evidence type="ECO:0000256" key="5">
    <source>
        <dbReference type="ARBA" id="ARBA00022691"/>
    </source>
</evidence>
<evidence type="ECO:0000259" key="7">
    <source>
        <dbReference type="Pfam" id="PF01890"/>
    </source>
</evidence>
<dbReference type="Gene3D" id="3.40.1010.10">
    <property type="entry name" value="Cobalt-precorrin-4 Transmethylase, Domain 1"/>
    <property type="match status" value="1"/>
</dbReference>
<keyword evidence="2" id="KW-0169">Cobalamin biosynthesis</keyword>
<comment type="caution">
    <text evidence="8">The sequence shown here is derived from an EMBL/GenBank/DDBJ whole genome shotgun (WGS) entry which is preliminary data.</text>
</comment>
<dbReference type="Gene3D" id="3.40.50.150">
    <property type="entry name" value="Vaccinia Virus protein VP39"/>
    <property type="match status" value="1"/>
</dbReference>
<accession>A0ABN3HSS7</accession>
<dbReference type="SUPFAM" id="SSF53790">
    <property type="entry name" value="Tetrapyrrole methylase"/>
    <property type="match status" value="1"/>
</dbReference>
<evidence type="ECO:0008006" key="10">
    <source>
        <dbReference type="Google" id="ProtNLM"/>
    </source>
</evidence>
<dbReference type="InterPro" id="IPR014008">
    <property type="entry name" value="Cbl_synth_MTase_CbiT"/>
</dbReference>
<dbReference type="CDD" id="cd02440">
    <property type="entry name" value="AdoMet_MTases"/>
    <property type="match status" value="1"/>
</dbReference>
<dbReference type="SUPFAM" id="SSF159664">
    <property type="entry name" value="CobE/GbiG C-terminal domain-like"/>
    <property type="match status" value="1"/>
</dbReference>
<organism evidence="8 9">
    <name type="scientific">Dactylosporangium salmoneum</name>
    <dbReference type="NCBI Taxonomy" id="53361"/>
    <lineage>
        <taxon>Bacteria</taxon>
        <taxon>Bacillati</taxon>
        <taxon>Actinomycetota</taxon>
        <taxon>Actinomycetes</taxon>
        <taxon>Micromonosporales</taxon>
        <taxon>Micromonosporaceae</taxon>
        <taxon>Dactylosporangium</taxon>
    </lineage>
</organism>
<evidence type="ECO:0000313" key="8">
    <source>
        <dbReference type="EMBL" id="GAA2387162.1"/>
    </source>
</evidence>
<dbReference type="Gene3D" id="3.30.420.180">
    <property type="entry name" value="CobE/GbiG C-terminal domain"/>
    <property type="match status" value="1"/>
</dbReference>
<protein>
    <recommendedName>
        <fullName evidence="10">Precorrin-6Y C5,15-methyltransferase (Decarboxylating)</fullName>
    </recommendedName>
</protein>
<dbReference type="PANTHER" id="PTHR43182">
    <property type="entry name" value="COBALT-PRECORRIN-6B C(15)-METHYLTRANSFERASE (DECARBOXYLATING)"/>
    <property type="match status" value="1"/>
</dbReference>
<keyword evidence="3" id="KW-0489">Methyltransferase</keyword>
<reference evidence="8 9" key="1">
    <citation type="journal article" date="2019" name="Int. J. Syst. Evol. Microbiol.">
        <title>The Global Catalogue of Microorganisms (GCM) 10K type strain sequencing project: providing services to taxonomists for standard genome sequencing and annotation.</title>
        <authorList>
            <consortium name="The Broad Institute Genomics Platform"/>
            <consortium name="The Broad Institute Genome Sequencing Center for Infectious Disease"/>
            <person name="Wu L."/>
            <person name="Ma J."/>
        </authorList>
    </citation>
    <scope>NUCLEOTIDE SEQUENCE [LARGE SCALE GENOMIC DNA]</scope>
    <source>
        <strain evidence="8 9">JCM 3272</strain>
    </source>
</reference>
<dbReference type="InterPro" id="IPR002750">
    <property type="entry name" value="CobE/GbiG_C"/>
</dbReference>